<dbReference type="EMBL" id="JALLAZ020001806">
    <property type="protein sequence ID" value="KAL3763229.1"/>
    <property type="molecule type" value="Genomic_DNA"/>
</dbReference>
<gene>
    <name evidence="2" type="ORF">ACHAW5_005496</name>
</gene>
<comment type="caution">
    <text evidence="2">The sequence shown here is derived from an EMBL/GenBank/DDBJ whole genome shotgun (WGS) entry which is preliminary data.</text>
</comment>
<proteinExistence type="predicted"/>
<reference evidence="2 3" key="1">
    <citation type="submission" date="2024-10" db="EMBL/GenBank/DDBJ databases">
        <title>Updated reference genomes for cyclostephanoid diatoms.</title>
        <authorList>
            <person name="Roberts W.R."/>
            <person name="Alverson A.J."/>
        </authorList>
    </citation>
    <scope>NUCLEOTIDE SEQUENCE [LARGE SCALE GENOMIC DNA]</scope>
    <source>
        <strain evidence="2 3">AJA276-08</strain>
    </source>
</reference>
<evidence type="ECO:0000313" key="3">
    <source>
        <dbReference type="Proteomes" id="UP001530315"/>
    </source>
</evidence>
<organism evidence="2 3">
    <name type="scientific">Stephanodiscus triporus</name>
    <dbReference type="NCBI Taxonomy" id="2934178"/>
    <lineage>
        <taxon>Eukaryota</taxon>
        <taxon>Sar</taxon>
        <taxon>Stramenopiles</taxon>
        <taxon>Ochrophyta</taxon>
        <taxon>Bacillariophyta</taxon>
        <taxon>Coscinodiscophyceae</taxon>
        <taxon>Thalassiosirophycidae</taxon>
        <taxon>Stephanodiscales</taxon>
        <taxon>Stephanodiscaceae</taxon>
        <taxon>Stephanodiscus</taxon>
    </lineage>
</organism>
<dbReference type="Proteomes" id="UP001530315">
    <property type="component" value="Unassembled WGS sequence"/>
</dbReference>
<feature type="region of interest" description="Disordered" evidence="1">
    <location>
        <begin position="1"/>
        <end position="66"/>
    </location>
</feature>
<sequence length="66" mass="6737">MIDTLGATLERGGGWERWGEREEEEGGAKSSSSSSSSSSSLVTATSVVDSGPHNAEMAERYGGGGT</sequence>
<name>A0ABD3MK93_9STRA</name>
<feature type="compositionally biased region" description="Low complexity" evidence="1">
    <location>
        <begin position="28"/>
        <end position="40"/>
    </location>
</feature>
<accession>A0ABD3MK93</accession>
<keyword evidence="3" id="KW-1185">Reference proteome</keyword>
<evidence type="ECO:0000313" key="2">
    <source>
        <dbReference type="EMBL" id="KAL3763229.1"/>
    </source>
</evidence>
<evidence type="ECO:0000256" key="1">
    <source>
        <dbReference type="SAM" id="MobiDB-lite"/>
    </source>
</evidence>
<dbReference type="AlphaFoldDB" id="A0ABD3MK93"/>
<protein>
    <submittedName>
        <fullName evidence="2">Uncharacterized protein</fullName>
    </submittedName>
</protein>